<gene>
    <name evidence="1" type="ORF">ACFQ27_04880</name>
</gene>
<dbReference type="Pfam" id="PF07345">
    <property type="entry name" value="ATPaseInh_sub_z"/>
    <property type="match status" value="1"/>
</dbReference>
<dbReference type="Proteomes" id="UP001597216">
    <property type="component" value="Unassembled WGS sequence"/>
</dbReference>
<protein>
    <submittedName>
        <fullName evidence="1">DUF1476 domain-containing protein</fullName>
    </submittedName>
</protein>
<organism evidence="1 2">
    <name type="scientific">Phenylobacterium conjunctum</name>
    <dbReference type="NCBI Taxonomy" id="1298959"/>
    <lineage>
        <taxon>Bacteria</taxon>
        <taxon>Pseudomonadati</taxon>
        <taxon>Pseudomonadota</taxon>
        <taxon>Alphaproteobacteria</taxon>
        <taxon>Caulobacterales</taxon>
        <taxon>Caulobacteraceae</taxon>
        <taxon>Phenylobacterium</taxon>
    </lineage>
</organism>
<dbReference type="RefSeq" id="WP_377352809.1">
    <property type="nucleotide sequence ID" value="NZ_JBHTLQ010000007.1"/>
</dbReference>
<evidence type="ECO:0000313" key="2">
    <source>
        <dbReference type="Proteomes" id="UP001597216"/>
    </source>
</evidence>
<dbReference type="InterPro" id="IPR009945">
    <property type="entry name" value="ATPase_inh_sub_z"/>
</dbReference>
<dbReference type="InterPro" id="IPR038293">
    <property type="entry name" value="ATPase_inh_sub_z_sf"/>
</dbReference>
<sequence>MTTFDNRERGFENKFALDQEQEFKAGARRNKLLGQWAAGLMGLQGDNIDEYAKAVVKSDFELPGDDDVLRKVFEDLKGSGVAVSEGEVRMKMDELLAVARDQVKNGL</sequence>
<evidence type="ECO:0000313" key="1">
    <source>
        <dbReference type="EMBL" id="MFD1189906.1"/>
    </source>
</evidence>
<name>A0ABW3SZ79_9CAUL</name>
<proteinExistence type="predicted"/>
<dbReference type="EMBL" id="JBHTLQ010000007">
    <property type="protein sequence ID" value="MFD1189906.1"/>
    <property type="molecule type" value="Genomic_DNA"/>
</dbReference>
<dbReference type="Gene3D" id="1.10.790.20">
    <property type="entry name" value="Domain of unknown function DUF1476"/>
    <property type="match status" value="1"/>
</dbReference>
<dbReference type="PIRSF" id="PIRSF031780">
    <property type="entry name" value="UCP031780"/>
    <property type="match status" value="1"/>
</dbReference>
<accession>A0ABW3SZ79</accession>
<comment type="caution">
    <text evidence="1">The sequence shown here is derived from an EMBL/GenBank/DDBJ whole genome shotgun (WGS) entry which is preliminary data.</text>
</comment>
<keyword evidence="2" id="KW-1185">Reference proteome</keyword>
<reference evidence="2" key="1">
    <citation type="journal article" date="2019" name="Int. J. Syst. Evol. Microbiol.">
        <title>The Global Catalogue of Microorganisms (GCM) 10K type strain sequencing project: providing services to taxonomists for standard genome sequencing and annotation.</title>
        <authorList>
            <consortium name="The Broad Institute Genomics Platform"/>
            <consortium name="The Broad Institute Genome Sequencing Center for Infectious Disease"/>
            <person name="Wu L."/>
            <person name="Ma J."/>
        </authorList>
    </citation>
    <scope>NUCLEOTIDE SEQUENCE [LARGE SCALE GENOMIC DNA]</scope>
    <source>
        <strain evidence="2">CCUG 55074</strain>
    </source>
</reference>